<dbReference type="Pfam" id="PF00015">
    <property type="entry name" value="MCPsignal"/>
    <property type="match status" value="1"/>
</dbReference>
<dbReference type="InterPro" id="IPR003660">
    <property type="entry name" value="HAMP_dom"/>
</dbReference>
<reference evidence="10 11" key="1">
    <citation type="submission" date="2023-07" db="EMBL/GenBank/DDBJ databases">
        <title>Genomic Encyclopedia of Type Strains, Phase IV (KMG-IV): sequencing the most valuable type-strain genomes for metagenomic binning, comparative biology and taxonomic classification.</title>
        <authorList>
            <person name="Goeker M."/>
        </authorList>
    </citation>
    <scope>NUCLEOTIDE SEQUENCE [LARGE SCALE GENOMIC DNA]</scope>
    <source>
        <strain evidence="10 11">DSM 17723</strain>
    </source>
</reference>
<dbReference type="InterPro" id="IPR004089">
    <property type="entry name" value="MCPsignal_dom"/>
</dbReference>
<keyword evidence="2" id="KW-1003">Cell membrane</keyword>
<dbReference type="Proteomes" id="UP001232245">
    <property type="component" value="Unassembled WGS sequence"/>
</dbReference>
<evidence type="ECO:0000313" key="10">
    <source>
        <dbReference type="EMBL" id="MDQ0224190.1"/>
    </source>
</evidence>
<organism evidence="10 11">
    <name type="scientific">Metabacillus niabensis</name>
    <dbReference type="NCBI Taxonomy" id="324854"/>
    <lineage>
        <taxon>Bacteria</taxon>
        <taxon>Bacillati</taxon>
        <taxon>Bacillota</taxon>
        <taxon>Bacilli</taxon>
        <taxon>Bacillales</taxon>
        <taxon>Bacillaceae</taxon>
        <taxon>Metabacillus</taxon>
    </lineage>
</organism>
<feature type="transmembrane region" description="Helical" evidence="7">
    <location>
        <begin position="164"/>
        <end position="185"/>
    </location>
</feature>
<dbReference type="PANTHER" id="PTHR32089">
    <property type="entry name" value="METHYL-ACCEPTING CHEMOTAXIS PROTEIN MCPB"/>
    <property type="match status" value="1"/>
</dbReference>
<gene>
    <name evidence="10" type="ORF">J2S02_000512</name>
</gene>
<comment type="caution">
    <text evidence="10">The sequence shown here is derived from an EMBL/GenBank/DDBJ whole genome shotgun (WGS) entry which is preliminary data.</text>
</comment>
<evidence type="ECO:0000313" key="11">
    <source>
        <dbReference type="Proteomes" id="UP001232245"/>
    </source>
</evidence>
<dbReference type="SUPFAM" id="SSF58104">
    <property type="entry name" value="Methyl-accepting chemotaxis protein (MCP) signaling domain"/>
    <property type="match status" value="1"/>
</dbReference>
<evidence type="ECO:0000259" key="8">
    <source>
        <dbReference type="PROSITE" id="PS50111"/>
    </source>
</evidence>
<dbReference type="SMART" id="SM00304">
    <property type="entry name" value="HAMP"/>
    <property type="match status" value="1"/>
</dbReference>
<dbReference type="EMBL" id="JAUSTZ010000001">
    <property type="protein sequence ID" value="MDQ0224190.1"/>
    <property type="molecule type" value="Genomic_DNA"/>
</dbReference>
<dbReference type="PANTHER" id="PTHR32089:SF112">
    <property type="entry name" value="LYSOZYME-LIKE PROTEIN-RELATED"/>
    <property type="match status" value="1"/>
</dbReference>
<evidence type="ECO:0000256" key="5">
    <source>
        <dbReference type="ARBA" id="ARBA00029447"/>
    </source>
</evidence>
<accession>A0ABT9YWJ8</accession>
<keyword evidence="11" id="KW-1185">Reference proteome</keyword>
<evidence type="ECO:0000256" key="3">
    <source>
        <dbReference type="ARBA" id="ARBA00023136"/>
    </source>
</evidence>
<comment type="subcellular location">
    <subcellularLocation>
        <location evidence="1">Cell membrane</location>
    </subcellularLocation>
</comment>
<protein>
    <submittedName>
        <fullName evidence="10">Methyl-accepting chemotaxis protein</fullName>
    </submittedName>
</protein>
<proteinExistence type="inferred from homology"/>
<keyword evidence="3 7" id="KW-0472">Membrane</keyword>
<evidence type="ECO:0000259" key="9">
    <source>
        <dbReference type="PROSITE" id="PS50885"/>
    </source>
</evidence>
<feature type="domain" description="HAMP" evidence="9">
    <location>
        <begin position="191"/>
        <end position="244"/>
    </location>
</feature>
<dbReference type="Gene3D" id="6.10.340.10">
    <property type="match status" value="1"/>
</dbReference>
<dbReference type="CDD" id="cd06225">
    <property type="entry name" value="HAMP"/>
    <property type="match status" value="1"/>
</dbReference>
<feature type="transmembrane region" description="Helical" evidence="7">
    <location>
        <begin position="7"/>
        <end position="30"/>
    </location>
</feature>
<evidence type="ECO:0000256" key="4">
    <source>
        <dbReference type="ARBA" id="ARBA00023224"/>
    </source>
</evidence>
<dbReference type="Gene3D" id="1.10.287.950">
    <property type="entry name" value="Methyl-accepting chemotaxis protein"/>
    <property type="match status" value="1"/>
</dbReference>
<evidence type="ECO:0000256" key="7">
    <source>
        <dbReference type="SAM" id="Phobius"/>
    </source>
</evidence>
<dbReference type="PROSITE" id="PS50111">
    <property type="entry name" value="CHEMOTAXIS_TRANSDUC_2"/>
    <property type="match status" value="1"/>
</dbReference>
<dbReference type="Pfam" id="PF00672">
    <property type="entry name" value="HAMP"/>
    <property type="match status" value="1"/>
</dbReference>
<keyword evidence="7" id="KW-1133">Transmembrane helix</keyword>
<keyword evidence="4 6" id="KW-0807">Transducer</keyword>
<sequence>MTIKKKLLIQSSTILIVAILIVGFIIFNMVSIQASNEEQVPTLLNIQKLQGELNTVKAGLNNYSVTPTDAQKQEIITAISNSEKLIEEIEPHINGAKSEKTLKKLQTKYSQWKEETNLSFERKDVREANRQSIRMNGILNDLHLINEYANEQYTTLQENLKNQISFVIISSAISCLVLIIFTILLSTKMTNRITKPLNKIAQNADQVASGNLVVDTVIYNGKDELADLNGSFTEMVKQLKGLLYTVENLSKNVEETAIELEAENKGLTEISNQVAVSITEMSIGSQSISNDMQEAVTLIEQMDKGFEENVILSEKSYSFGNEAVSAIQSGQRAIERQNKLMDENSKISESIVIATKKFTDHTSEIENMAKSVAAIAEQTNLLALNAAIEAARAGEAGKGFAVVADEVRKLAEESSKSTKHIFDMVNMIKNGIADIEQSVNNGVTIVEEQQQSMTTTTSAFDNIGTKVEEMMKGLTELLKGIQHSKKMGEQVLESVENISSVVEETVAGNEEISASTTEQLASFEKIVDKVVKLREFTDYLNQTLAKFRLK</sequence>
<keyword evidence="7" id="KW-0812">Transmembrane</keyword>
<dbReference type="RefSeq" id="WP_145581422.1">
    <property type="nucleotide sequence ID" value="NZ_CADEPK010000323.1"/>
</dbReference>
<dbReference type="SMART" id="SM00283">
    <property type="entry name" value="MA"/>
    <property type="match status" value="1"/>
</dbReference>
<name>A0ABT9YWJ8_9BACI</name>
<dbReference type="PROSITE" id="PS50885">
    <property type="entry name" value="HAMP"/>
    <property type="match status" value="1"/>
</dbReference>
<evidence type="ECO:0000256" key="1">
    <source>
        <dbReference type="ARBA" id="ARBA00004236"/>
    </source>
</evidence>
<comment type="similarity">
    <text evidence="5">Belongs to the methyl-accepting chemotaxis (MCP) protein family.</text>
</comment>
<evidence type="ECO:0000256" key="6">
    <source>
        <dbReference type="PROSITE-ProRule" id="PRU00284"/>
    </source>
</evidence>
<evidence type="ECO:0000256" key="2">
    <source>
        <dbReference type="ARBA" id="ARBA00022475"/>
    </source>
</evidence>
<feature type="domain" description="Methyl-accepting transducer" evidence="8">
    <location>
        <begin position="263"/>
        <end position="499"/>
    </location>
</feature>